<name>A0A5S6QTA3_TRIMR</name>
<evidence type="ECO:0000313" key="2">
    <source>
        <dbReference type="Proteomes" id="UP000046395"/>
    </source>
</evidence>
<feature type="region of interest" description="Disordered" evidence="1">
    <location>
        <begin position="87"/>
        <end position="108"/>
    </location>
</feature>
<keyword evidence="2" id="KW-1185">Reference proteome</keyword>
<organism evidence="2 3">
    <name type="scientific">Trichuris muris</name>
    <name type="common">Mouse whipworm</name>
    <dbReference type="NCBI Taxonomy" id="70415"/>
    <lineage>
        <taxon>Eukaryota</taxon>
        <taxon>Metazoa</taxon>
        <taxon>Ecdysozoa</taxon>
        <taxon>Nematoda</taxon>
        <taxon>Enoplea</taxon>
        <taxon>Dorylaimia</taxon>
        <taxon>Trichinellida</taxon>
        <taxon>Trichuridae</taxon>
        <taxon>Trichuris</taxon>
    </lineage>
</organism>
<dbReference type="AlphaFoldDB" id="A0A5S6QTA3"/>
<reference evidence="3" key="1">
    <citation type="submission" date="2019-12" db="UniProtKB">
        <authorList>
            <consortium name="WormBaseParasite"/>
        </authorList>
    </citation>
    <scope>IDENTIFICATION</scope>
</reference>
<accession>A0A5S6QTA3</accession>
<dbReference type="WBParaSite" id="TMUE_2000010364.1">
    <property type="protein sequence ID" value="TMUE_2000010364.1"/>
    <property type="gene ID" value="WBGene00300964"/>
</dbReference>
<evidence type="ECO:0000256" key="1">
    <source>
        <dbReference type="SAM" id="MobiDB-lite"/>
    </source>
</evidence>
<proteinExistence type="predicted"/>
<dbReference type="Proteomes" id="UP000046395">
    <property type="component" value="Unassembled WGS sequence"/>
</dbReference>
<sequence length="128" mass="13997">MLCGSFDMNDMAGVRLNAAMRRVTEEWLLKNPVPVGGSGLTVEVDESLFSKRKYNRVQVLPQAWVVGGVCRERCHCFLAVLQIGSSSGADDSAGTNSHSTESSAPLLSCTRPARMARRFRGTRMHGRP</sequence>
<protein>
    <submittedName>
        <fullName evidence="3">PiggyBac transposable element-derived protein domain-containing protein</fullName>
    </submittedName>
</protein>
<evidence type="ECO:0000313" key="3">
    <source>
        <dbReference type="WBParaSite" id="TMUE_2000010364.1"/>
    </source>
</evidence>
<feature type="compositionally biased region" description="Polar residues" evidence="1">
    <location>
        <begin position="95"/>
        <end position="105"/>
    </location>
</feature>